<keyword evidence="1" id="KW-1133">Transmembrane helix</keyword>
<feature type="transmembrane region" description="Helical" evidence="1">
    <location>
        <begin position="79"/>
        <end position="95"/>
    </location>
</feature>
<evidence type="ECO:0000313" key="2">
    <source>
        <dbReference type="EMBL" id="KAA8572123.1"/>
    </source>
</evidence>
<keyword evidence="3" id="KW-1185">Reference proteome</keyword>
<accession>A0A5M9JUJ2</accession>
<keyword evidence="1" id="KW-0472">Membrane</keyword>
<dbReference type="EMBL" id="VICG01000005">
    <property type="protein sequence ID" value="KAA8572123.1"/>
    <property type="molecule type" value="Genomic_DNA"/>
</dbReference>
<keyword evidence="1" id="KW-0812">Transmembrane</keyword>
<gene>
    <name evidence="2" type="ORF">EYC84_002041</name>
</gene>
<reference evidence="2 3" key="1">
    <citation type="submission" date="2019-06" db="EMBL/GenBank/DDBJ databases">
        <title>Genome Sequence of the Brown Rot Fungal Pathogen Monilinia fructicola.</title>
        <authorList>
            <person name="De Miccolis Angelini R.M."/>
            <person name="Landi L."/>
            <person name="Abate D."/>
            <person name="Pollastro S."/>
            <person name="Romanazzi G."/>
            <person name="Faretra F."/>
        </authorList>
    </citation>
    <scope>NUCLEOTIDE SEQUENCE [LARGE SCALE GENOMIC DNA]</scope>
    <source>
        <strain evidence="2 3">Mfrc123</strain>
    </source>
</reference>
<name>A0A5M9JUJ2_MONFR</name>
<dbReference type="AlphaFoldDB" id="A0A5M9JUJ2"/>
<protein>
    <submittedName>
        <fullName evidence="2">Uncharacterized protein</fullName>
    </submittedName>
</protein>
<organism evidence="2 3">
    <name type="scientific">Monilinia fructicola</name>
    <name type="common">Brown rot fungus</name>
    <name type="synonym">Ciboria fructicola</name>
    <dbReference type="NCBI Taxonomy" id="38448"/>
    <lineage>
        <taxon>Eukaryota</taxon>
        <taxon>Fungi</taxon>
        <taxon>Dikarya</taxon>
        <taxon>Ascomycota</taxon>
        <taxon>Pezizomycotina</taxon>
        <taxon>Leotiomycetes</taxon>
        <taxon>Helotiales</taxon>
        <taxon>Sclerotiniaceae</taxon>
        <taxon>Monilinia</taxon>
    </lineage>
</organism>
<comment type="caution">
    <text evidence="2">The sequence shown here is derived from an EMBL/GenBank/DDBJ whole genome shotgun (WGS) entry which is preliminary data.</text>
</comment>
<evidence type="ECO:0000256" key="1">
    <source>
        <dbReference type="SAM" id="Phobius"/>
    </source>
</evidence>
<evidence type="ECO:0000313" key="3">
    <source>
        <dbReference type="Proteomes" id="UP000322873"/>
    </source>
</evidence>
<dbReference type="Proteomes" id="UP000322873">
    <property type="component" value="Unassembled WGS sequence"/>
</dbReference>
<feature type="transmembrane region" description="Helical" evidence="1">
    <location>
        <begin position="107"/>
        <end position="130"/>
    </location>
</feature>
<proteinExistence type="predicted"/>
<sequence>MSSNDFTNRGMIGYTYSSINPHSSSFHHLHRNHHSIESTRSISNSFTNNFIQVQLQSIHFDKPIQSQSCQQLIFPSSKCYSHFMLVWMLWTSSVLSKSSPVLSMIKTVLLCLFVCLFFHSHLCYLFNCLLSSSQFRIQSIRLQVCRCRGIYSLQPRSSLPCSLQLQRCICQPLRL</sequence>